<feature type="compositionally biased region" description="Pro residues" evidence="1">
    <location>
        <begin position="18"/>
        <end position="28"/>
    </location>
</feature>
<organism evidence="2 3">
    <name type="scientific">Crotalaria pallida</name>
    <name type="common">Smooth rattlebox</name>
    <name type="synonym">Crotalaria striata</name>
    <dbReference type="NCBI Taxonomy" id="3830"/>
    <lineage>
        <taxon>Eukaryota</taxon>
        <taxon>Viridiplantae</taxon>
        <taxon>Streptophyta</taxon>
        <taxon>Embryophyta</taxon>
        <taxon>Tracheophyta</taxon>
        <taxon>Spermatophyta</taxon>
        <taxon>Magnoliopsida</taxon>
        <taxon>eudicotyledons</taxon>
        <taxon>Gunneridae</taxon>
        <taxon>Pentapetalae</taxon>
        <taxon>rosids</taxon>
        <taxon>fabids</taxon>
        <taxon>Fabales</taxon>
        <taxon>Fabaceae</taxon>
        <taxon>Papilionoideae</taxon>
        <taxon>50 kb inversion clade</taxon>
        <taxon>genistoids sensu lato</taxon>
        <taxon>core genistoids</taxon>
        <taxon>Crotalarieae</taxon>
        <taxon>Crotalaria</taxon>
    </lineage>
</organism>
<feature type="region of interest" description="Disordered" evidence="1">
    <location>
        <begin position="77"/>
        <end position="119"/>
    </location>
</feature>
<accession>A0AAN9EL76</accession>
<feature type="compositionally biased region" description="Low complexity" evidence="1">
    <location>
        <begin position="92"/>
        <end position="119"/>
    </location>
</feature>
<sequence length="119" mass="13129">MKSSTANNSPPPNRHHPQPPVRLTPPPQHLLATKAVPSLPCRHPSPTDSHQPRFQLLIFLCTFADLRPCYLRPRFFSPSSSLPPDPGPIRSTTEQPPLLLTQPPPTVVGNTPNPLFDPL</sequence>
<protein>
    <submittedName>
        <fullName evidence="2">Uncharacterized protein</fullName>
    </submittedName>
</protein>
<evidence type="ECO:0000313" key="2">
    <source>
        <dbReference type="EMBL" id="KAK7259317.1"/>
    </source>
</evidence>
<feature type="region of interest" description="Disordered" evidence="1">
    <location>
        <begin position="1"/>
        <end position="29"/>
    </location>
</feature>
<dbReference type="EMBL" id="JAYWIO010000005">
    <property type="protein sequence ID" value="KAK7259317.1"/>
    <property type="molecule type" value="Genomic_DNA"/>
</dbReference>
<name>A0AAN9EL76_CROPI</name>
<dbReference type="Proteomes" id="UP001372338">
    <property type="component" value="Unassembled WGS sequence"/>
</dbReference>
<proteinExistence type="predicted"/>
<reference evidence="2 3" key="1">
    <citation type="submission" date="2024-01" db="EMBL/GenBank/DDBJ databases">
        <title>The genomes of 5 underutilized Papilionoideae crops provide insights into root nodulation and disease resistanc.</title>
        <authorList>
            <person name="Yuan L."/>
        </authorList>
    </citation>
    <scope>NUCLEOTIDE SEQUENCE [LARGE SCALE GENOMIC DNA]</scope>
    <source>
        <strain evidence="2">ZHUSHIDOU_FW_LH</strain>
        <tissue evidence="2">Leaf</tissue>
    </source>
</reference>
<gene>
    <name evidence="2" type="ORF">RIF29_24921</name>
</gene>
<evidence type="ECO:0000256" key="1">
    <source>
        <dbReference type="SAM" id="MobiDB-lite"/>
    </source>
</evidence>
<keyword evidence="3" id="KW-1185">Reference proteome</keyword>
<comment type="caution">
    <text evidence="2">The sequence shown here is derived from an EMBL/GenBank/DDBJ whole genome shotgun (WGS) entry which is preliminary data.</text>
</comment>
<dbReference type="AlphaFoldDB" id="A0AAN9EL76"/>
<evidence type="ECO:0000313" key="3">
    <source>
        <dbReference type="Proteomes" id="UP001372338"/>
    </source>
</evidence>